<dbReference type="InterPro" id="IPR000571">
    <property type="entry name" value="Znf_CCCH"/>
</dbReference>
<feature type="compositionally biased region" description="Polar residues" evidence="2">
    <location>
        <begin position="189"/>
        <end position="198"/>
    </location>
</feature>
<accession>A0AAD5JV26</accession>
<evidence type="ECO:0000256" key="1">
    <source>
        <dbReference type="PROSITE-ProRule" id="PRU00723"/>
    </source>
</evidence>
<feature type="compositionally biased region" description="Acidic residues" evidence="2">
    <location>
        <begin position="440"/>
        <end position="449"/>
    </location>
</feature>
<proteinExistence type="predicted"/>
<dbReference type="Gene3D" id="1.20.930.10">
    <property type="entry name" value="Conserved domain common to transcription factors TFIIS, elongin A, CRSP70"/>
    <property type="match status" value="1"/>
</dbReference>
<gene>
    <name evidence="4" type="ORF">BDA99DRAFT_518137</name>
</gene>
<dbReference type="SUPFAM" id="SSF47676">
    <property type="entry name" value="Conserved domain common to transcription factors TFIIS, elongin A, CRSP70"/>
    <property type="match status" value="1"/>
</dbReference>
<feature type="region of interest" description="Disordered" evidence="2">
    <location>
        <begin position="250"/>
        <end position="307"/>
    </location>
</feature>
<dbReference type="AlphaFoldDB" id="A0AAD5JV26"/>
<feature type="region of interest" description="Disordered" evidence="2">
    <location>
        <begin position="475"/>
        <end position="513"/>
    </location>
</feature>
<feature type="region of interest" description="Disordered" evidence="2">
    <location>
        <begin position="563"/>
        <end position="655"/>
    </location>
</feature>
<evidence type="ECO:0000256" key="2">
    <source>
        <dbReference type="SAM" id="MobiDB-lite"/>
    </source>
</evidence>
<feature type="compositionally biased region" description="Polar residues" evidence="2">
    <location>
        <begin position="603"/>
        <end position="615"/>
    </location>
</feature>
<reference evidence="4" key="2">
    <citation type="submission" date="2023-02" db="EMBL/GenBank/DDBJ databases">
        <authorList>
            <consortium name="DOE Joint Genome Institute"/>
            <person name="Mondo S.J."/>
            <person name="Chang Y."/>
            <person name="Wang Y."/>
            <person name="Ahrendt S."/>
            <person name="Andreopoulos W."/>
            <person name="Barry K."/>
            <person name="Beard J."/>
            <person name="Benny G.L."/>
            <person name="Blankenship S."/>
            <person name="Bonito G."/>
            <person name="Cuomo C."/>
            <person name="Desiro A."/>
            <person name="Gervers K.A."/>
            <person name="Hundley H."/>
            <person name="Kuo A."/>
            <person name="LaButti K."/>
            <person name="Lang B.F."/>
            <person name="Lipzen A."/>
            <person name="O'Donnell K."/>
            <person name="Pangilinan J."/>
            <person name="Reynolds N."/>
            <person name="Sandor L."/>
            <person name="Smith M.W."/>
            <person name="Tsang A."/>
            <person name="Grigoriev I.V."/>
            <person name="Stajich J.E."/>
            <person name="Spatafora J.W."/>
        </authorList>
    </citation>
    <scope>NUCLEOTIDE SEQUENCE</scope>
    <source>
        <strain evidence="4">RSA 2281</strain>
    </source>
</reference>
<feature type="compositionally biased region" description="Basic residues" evidence="2">
    <location>
        <begin position="644"/>
        <end position="655"/>
    </location>
</feature>
<reference evidence="4" key="1">
    <citation type="journal article" date="2022" name="IScience">
        <title>Evolution of zygomycete secretomes and the origins of terrestrial fungal ecologies.</title>
        <authorList>
            <person name="Chang Y."/>
            <person name="Wang Y."/>
            <person name="Mondo S."/>
            <person name="Ahrendt S."/>
            <person name="Andreopoulos W."/>
            <person name="Barry K."/>
            <person name="Beard J."/>
            <person name="Benny G.L."/>
            <person name="Blankenship S."/>
            <person name="Bonito G."/>
            <person name="Cuomo C."/>
            <person name="Desiro A."/>
            <person name="Gervers K.A."/>
            <person name="Hundley H."/>
            <person name="Kuo A."/>
            <person name="LaButti K."/>
            <person name="Lang B.F."/>
            <person name="Lipzen A."/>
            <person name="O'Donnell K."/>
            <person name="Pangilinan J."/>
            <person name="Reynolds N."/>
            <person name="Sandor L."/>
            <person name="Smith M.E."/>
            <person name="Tsang A."/>
            <person name="Grigoriev I.V."/>
            <person name="Stajich J.E."/>
            <person name="Spatafora J.W."/>
        </authorList>
    </citation>
    <scope>NUCLEOTIDE SEQUENCE</scope>
    <source>
        <strain evidence="4">RSA 2281</strain>
    </source>
</reference>
<keyword evidence="1" id="KW-0862">Zinc</keyword>
<feature type="compositionally biased region" description="Low complexity" evidence="2">
    <location>
        <begin position="563"/>
        <end position="587"/>
    </location>
</feature>
<evidence type="ECO:0000259" key="3">
    <source>
        <dbReference type="PROSITE" id="PS50103"/>
    </source>
</evidence>
<feature type="region of interest" description="Disordered" evidence="2">
    <location>
        <begin position="170"/>
        <end position="236"/>
    </location>
</feature>
<organism evidence="4 5">
    <name type="scientific">Phascolomyces articulosus</name>
    <dbReference type="NCBI Taxonomy" id="60185"/>
    <lineage>
        <taxon>Eukaryota</taxon>
        <taxon>Fungi</taxon>
        <taxon>Fungi incertae sedis</taxon>
        <taxon>Mucoromycota</taxon>
        <taxon>Mucoromycotina</taxon>
        <taxon>Mucoromycetes</taxon>
        <taxon>Mucorales</taxon>
        <taxon>Lichtheimiaceae</taxon>
        <taxon>Phascolomyces</taxon>
    </lineage>
</organism>
<feature type="compositionally biased region" description="Low complexity" evidence="2">
    <location>
        <begin position="496"/>
        <end position="513"/>
    </location>
</feature>
<name>A0AAD5JV26_9FUNG</name>
<dbReference type="Proteomes" id="UP001209540">
    <property type="component" value="Unassembled WGS sequence"/>
</dbReference>
<keyword evidence="1" id="KW-0863">Zinc-finger</keyword>
<feature type="compositionally biased region" description="Low complexity" evidence="2">
    <location>
        <begin position="616"/>
        <end position="629"/>
    </location>
</feature>
<feature type="domain" description="C3H1-type" evidence="3">
    <location>
        <begin position="650"/>
        <end position="677"/>
    </location>
</feature>
<dbReference type="InterPro" id="IPR035441">
    <property type="entry name" value="TFIIS/LEDGF_dom_sf"/>
</dbReference>
<feature type="zinc finger region" description="C3H1-type" evidence="1">
    <location>
        <begin position="650"/>
        <end position="677"/>
    </location>
</feature>
<comment type="caution">
    <text evidence="4">The sequence shown here is derived from an EMBL/GenBank/DDBJ whole genome shotgun (WGS) entry which is preliminary data.</text>
</comment>
<keyword evidence="1" id="KW-0479">Metal-binding</keyword>
<evidence type="ECO:0000313" key="4">
    <source>
        <dbReference type="EMBL" id="KAI9255190.1"/>
    </source>
</evidence>
<feature type="compositionally biased region" description="Basic and acidic residues" evidence="2">
    <location>
        <begin position="172"/>
        <end position="187"/>
    </location>
</feature>
<dbReference type="EMBL" id="JAIXMP010000023">
    <property type="protein sequence ID" value="KAI9255190.1"/>
    <property type="molecule type" value="Genomic_DNA"/>
</dbReference>
<dbReference type="PROSITE" id="PS50103">
    <property type="entry name" value="ZF_C3H1"/>
    <property type="match status" value="1"/>
</dbReference>
<feature type="region of interest" description="Disordered" evidence="2">
    <location>
        <begin position="436"/>
        <end position="456"/>
    </location>
</feature>
<dbReference type="GO" id="GO:0008270">
    <property type="term" value="F:zinc ion binding"/>
    <property type="evidence" value="ECO:0007669"/>
    <property type="project" value="UniProtKB-KW"/>
</dbReference>
<sequence>MSLSIQTTHSTLLATTDSSLQEEAPQQQHNMNNNPEESTLNFLHTIGDQGVVQDARLKNELIDAMTTEQRPHLRVALLDVILRSTNQEVLEALATSSKACRNYHEWIKDALKDDDWVTIGKMLKALDHLPLTTKTLMDYKLGKAVRIIKEKASTQDKEEINAEAVRIMSKWNDQHHKDKGANGEKRKQPPTNATNPNKKTLRLAISSEPPAKKVQAKPDMNFFERLNNKNNGIRKPAVGLRREESFILESPTDSVASSTSSLVSSSQSSSPTSTSTNVAGPSSLSFPSSSSSSNIAVPSLSSTPSGLNDYSSSLSLNSNLNNMKRNGKKVNFNDDSLVKVRYYSKHSWKISENPHELFEEEDDHSQQKQNGHYNMNHVDFPHLKKSQSNNKNTVNMWQPPARLQLSQECKQAGPVDTEEARVQCYRKAMTPPVIYHNEADIPDSPEEPDSQGCSNETGVKIIPLEDLANYDQEPSFEEDTPYYYNGGDHQQRANMAAGPTSVSSVPAPAPSSSVAAVPVSSATTTATTAPSSSVAANTLSSVYPGLDFPQLEALLNGVFGSTSTSAPSTNNNTVPSSSASSLSNLTTYHHQQQHTLPTGPASDMSTQPSNSYHYNSSGGDHYHPPSSSSSHHHSHRGSSYAGRKEKRKQRRNAQHCRFIKTREGCRQGTNCKFSHDL</sequence>
<keyword evidence="5" id="KW-1185">Reference proteome</keyword>
<feature type="region of interest" description="Disordered" evidence="2">
    <location>
        <begin position="1"/>
        <end position="38"/>
    </location>
</feature>
<protein>
    <recommendedName>
        <fullName evidence="3">C3H1-type domain-containing protein</fullName>
    </recommendedName>
</protein>
<evidence type="ECO:0000313" key="5">
    <source>
        <dbReference type="Proteomes" id="UP001209540"/>
    </source>
</evidence>